<accession>A0ACC3B815</accession>
<name>A0ACC3B815_9EURO</name>
<dbReference type="EMBL" id="JAOPJF010000019">
    <property type="protein sequence ID" value="KAK1146208.1"/>
    <property type="molecule type" value="Genomic_DNA"/>
</dbReference>
<protein>
    <submittedName>
        <fullName evidence="1">Uncharacterized protein</fullName>
    </submittedName>
</protein>
<comment type="caution">
    <text evidence="1">The sequence shown here is derived from an EMBL/GenBank/DDBJ whole genome shotgun (WGS) entry which is preliminary data.</text>
</comment>
<proteinExistence type="predicted"/>
<evidence type="ECO:0000313" key="2">
    <source>
        <dbReference type="Proteomes" id="UP001177260"/>
    </source>
</evidence>
<sequence>MRILTIIIALFTLPLAVYAAFGYTDNGSEYVIDSGASLVIKVSKSNGDITSIVYKGVEYQGYQGKNTHVESGLGASTVTIQQFSSPAYIIKVAVTYGTLKHYLFVRYGNNNVYIFTNKGDSSVAASRYIVRLKPNVFPHSSTDSGKSTLSPIQGATSNEKTQLDTPRASTTKEAITDVDYVGKTTGSVGVWLIRSNHEKASGGPFFRSLVRGCTTIAEDLYDIYFYSMGHTDPERYGLQGPTLDGWTAWGNRGWVSGVGVANMKSGYTYVIGLANTAAQYWGTAASSGGAWSIKNVLPGTYTLTLYKGELAVGTRSVTVNTGAGTAINTMTPTDPSDTTAIWRIGDWDGTPAGFLNFDKSPMLPTYMHPSDVRISTWDPGNFIVGTSATNSFPGYMWKDVNNGHVVYFRLSAAQYASTHTIRIGITEAFIGGRPQISVNSWTSAAPSPSTQGSTRSLTVGTYRGNNVVFSYDVPASAWLQRMSSDTDQFE</sequence>
<organism evidence="1 2">
    <name type="scientific">Aspergillus melleus</name>
    <dbReference type="NCBI Taxonomy" id="138277"/>
    <lineage>
        <taxon>Eukaryota</taxon>
        <taxon>Fungi</taxon>
        <taxon>Dikarya</taxon>
        <taxon>Ascomycota</taxon>
        <taxon>Pezizomycotina</taxon>
        <taxon>Eurotiomycetes</taxon>
        <taxon>Eurotiomycetidae</taxon>
        <taxon>Eurotiales</taxon>
        <taxon>Aspergillaceae</taxon>
        <taxon>Aspergillus</taxon>
        <taxon>Aspergillus subgen. Circumdati</taxon>
    </lineage>
</organism>
<dbReference type="Proteomes" id="UP001177260">
    <property type="component" value="Unassembled WGS sequence"/>
</dbReference>
<keyword evidence="2" id="KW-1185">Reference proteome</keyword>
<gene>
    <name evidence="1" type="ORF">N8T08_003298</name>
</gene>
<reference evidence="1 2" key="1">
    <citation type="journal article" date="2023" name="ACS Omega">
        <title>Identification of the Neoaspergillic Acid Biosynthesis Gene Cluster by Establishing an In Vitro CRISPR-Ribonucleoprotein Genetic System in Aspergillus melleus.</title>
        <authorList>
            <person name="Yuan B."/>
            <person name="Grau M.F."/>
            <person name="Murata R.M."/>
            <person name="Torok T."/>
            <person name="Venkateswaran K."/>
            <person name="Stajich J.E."/>
            <person name="Wang C.C.C."/>
        </authorList>
    </citation>
    <scope>NUCLEOTIDE SEQUENCE [LARGE SCALE GENOMIC DNA]</scope>
    <source>
        <strain evidence="1 2">IMV 1140</strain>
    </source>
</reference>
<evidence type="ECO:0000313" key="1">
    <source>
        <dbReference type="EMBL" id="KAK1146208.1"/>
    </source>
</evidence>